<feature type="transmembrane region" description="Helical" evidence="1">
    <location>
        <begin position="100"/>
        <end position="120"/>
    </location>
</feature>
<proteinExistence type="predicted"/>
<evidence type="ECO:0000313" key="3">
    <source>
        <dbReference type="Proteomes" id="UP001597512"/>
    </source>
</evidence>
<evidence type="ECO:0008006" key="4">
    <source>
        <dbReference type="Google" id="ProtNLM"/>
    </source>
</evidence>
<dbReference type="Proteomes" id="UP001597512">
    <property type="component" value="Unassembled WGS sequence"/>
</dbReference>
<feature type="transmembrane region" description="Helical" evidence="1">
    <location>
        <begin position="386"/>
        <end position="404"/>
    </location>
</feature>
<dbReference type="EMBL" id="JBHUOM010000023">
    <property type="protein sequence ID" value="MFD2937132.1"/>
    <property type="molecule type" value="Genomic_DNA"/>
</dbReference>
<dbReference type="RefSeq" id="WP_381507089.1">
    <property type="nucleotide sequence ID" value="NZ_JBHUOM010000023.1"/>
</dbReference>
<feature type="transmembrane region" description="Helical" evidence="1">
    <location>
        <begin position="230"/>
        <end position="252"/>
    </location>
</feature>
<sequence>MTLSTTQTHFSNISVITRDNKLYRQYFLAIWAFYLLIASLLAILVRYGVMDEDFHLAASRSFANFGVNPTTLSNHVPPTGVASHIWFALWIWLFPGINYIGLRLITCAGIAILAGCTFVQLKNISVVSQRKIVAVSLFMLAFPYFFLSVSTVMTEGPALLCLFAGLLLLFVSRLQHLLPFFLGCLLLGFTTIARFYFIPLLPALVIVLLLSHWRRYVQHGFKSIGAAKVLMYLAIGVSLLPLVGLIFLWRGLTPPAFNQWSILRSGISFNAFRPFSTLAITGVYIAPVVLLNISLTSALLVRTLSIALCLALILAVCEINLFHDSLSVSNVFSGPIEHSLAWIKSKGDMALYMGLFTIYSLSLFSLAIVIKWTFYYIRKKDFSDKGLLFSVVFVFFFVVSQAFVGGNHPFFERYLFHPWPFIGYIIVSMFPGFLNVRTYLALAAYTLLSVIILTKWGIV</sequence>
<feature type="transmembrane region" description="Helical" evidence="1">
    <location>
        <begin position="300"/>
        <end position="322"/>
    </location>
</feature>
<feature type="transmembrane region" description="Helical" evidence="1">
    <location>
        <begin position="272"/>
        <end position="293"/>
    </location>
</feature>
<comment type="caution">
    <text evidence="2">The sequence shown here is derived from an EMBL/GenBank/DDBJ whole genome shotgun (WGS) entry which is preliminary data.</text>
</comment>
<keyword evidence="1" id="KW-0812">Transmembrane</keyword>
<evidence type="ECO:0000313" key="2">
    <source>
        <dbReference type="EMBL" id="MFD2937132.1"/>
    </source>
</evidence>
<feature type="transmembrane region" description="Helical" evidence="1">
    <location>
        <begin position="26"/>
        <end position="49"/>
    </location>
</feature>
<feature type="transmembrane region" description="Helical" evidence="1">
    <location>
        <begin position="132"/>
        <end position="149"/>
    </location>
</feature>
<feature type="transmembrane region" description="Helical" evidence="1">
    <location>
        <begin position="180"/>
        <end position="210"/>
    </location>
</feature>
<keyword evidence="3" id="KW-1185">Reference proteome</keyword>
<gene>
    <name evidence="2" type="ORF">ACFS25_25350</name>
</gene>
<reference evidence="3" key="1">
    <citation type="journal article" date="2019" name="Int. J. Syst. Evol. Microbiol.">
        <title>The Global Catalogue of Microorganisms (GCM) 10K type strain sequencing project: providing services to taxonomists for standard genome sequencing and annotation.</title>
        <authorList>
            <consortium name="The Broad Institute Genomics Platform"/>
            <consortium name="The Broad Institute Genome Sequencing Center for Infectious Disease"/>
            <person name="Wu L."/>
            <person name="Ma J."/>
        </authorList>
    </citation>
    <scope>NUCLEOTIDE SEQUENCE [LARGE SCALE GENOMIC DNA]</scope>
    <source>
        <strain evidence="3">KCTC 52490</strain>
    </source>
</reference>
<keyword evidence="1" id="KW-0472">Membrane</keyword>
<accession>A0ABW6AR91</accession>
<name>A0ABW6AR91_9BACT</name>
<keyword evidence="1" id="KW-1133">Transmembrane helix</keyword>
<feature type="transmembrane region" description="Helical" evidence="1">
    <location>
        <begin position="439"/>
        <end position="458"/>
    </location>
</feature>
<protein>
    <recommendedName>
        <fullName evidence="4">Glycosyltransferase RgtA/B/C/D-like domain-containing protein</fullName>
    </recommendedName>
</protein>
<feature type="transmembrane region" description="Helical" evidence="1">
    <location>
        <begin position="349"/>
        <end position="374"/>
    </location>
</feature>
<feature type="transmembrane region" description="Helical" evidence="1">
    <location>
        <begin position="416"/>
        <end position="434"/>
    </location>
</feature>
<evidence type="ECO:0000256" key="1">
    <source>
        <dbReference type="SAM" id="Phobius"/>
    </source>
</evidence>
<organism evidence="2 3">
    <name type="scientific">Spirosoma flavum</name>
    <dbReference type="NCBI Taxonomy" id="2048557"/>
    <lineage>
        <taxon>Bacteria</taxon>
        <taxon>Pseudomonadati</taxon>
        <taxon>Bacteroidota</taxon>
        <taxon>Cytophagia</taxon>
        <taxon>Cytophagales</taxon>
        <taxon>Cytophagaceae</taxon>
        <taxon>Spirosoma</taxon>
    </lineage>
</organism>